<keyword evidence="5 7" id="KW-1133">Transmembrane helix</keyword>
<keyword evidence="6 7" id="KW-0472">Membrane</keyword>
<dbReference type="AlphaFoldDB" id="A0A8J7R687"/>
<dbReference type="InterPro" id="IPR032808">
    <property type="entry name" value="DoxX"/>
</dbReference>
<evidence type="ECO:0000256" key="6">
    <source>
        <dbReference type="ARBA" id="ARBA00023136"/>
    </source>
</evidence>
<evidence type="ECO:0000256" key="7">
    <source>
        <dbReference type="SAM" id="Phobius"/>
    </source>
</evidence>
<evidence type="ECO:0000256" key="1">
    <source>
        <dbReference type="ARBA" id="ARBA00004651"/>
    </source>
</evidence>
<dbReference type="Proteomes" id="UP000666240">
    <property type="component" value="Unassembled WGS sequence"/>
</dbReference>
<keyword evidence="3" id="KW-1003">Cell membrane</keyword>
<evidence type="ECO:0000256" key="5">
    <source>
        <dbReference type="ARBA" id="ARBA00022989"/>
    </source>
</evidence>
<feature type="transmembrane region" description="Helical" evidence="7">
    <location>
        <begin position="6"/>
        <end position="27"/>
    </location>
</feature>
<dbReference type="GO" id="GO:0005886">
    <property type="term" value="C:plasma membrane"/>
    <property type="evidence" value="ECO:0007669"/>
    <property type="project" value="UniProtKB-SubCell"/>
</dbReference>
<dbReference type="PANTHER" id="PTHR33452:SF1">
    <property type="entry name" value="INNER MEMBRANE PROTEIN YPHA-RELATED"/>
    <property type="match status" value="1"/>
</dbReference>
<keyword evidence="9" id="KW-1185">Reference proteome</keyword>
<evidence type="ECO:0000256" key="4">
    <source>
        <dbReference type="ARBA" id="ARBA00022692"/>
    </source>
</evidence>
<comment type="similarity">
    <text evidence="2">Belongs to the DoxX family.</text>
</comment>
<organism evidence="8 9">
    <name type="scientific">Tianweitania sediminis</name>
    <dbReference type="NCBI Taxonomy" id="1502156"/>
    <lineage>
        <taxon>Bacteria</taxon>
        <taxon>Pseudomonadati</taxon>
        <taxon>Pseudomonadota</taxon>
        <taxon>Alphaproteobacteria</taxon>
        <taxon>Hyphomicrobiales</taxon>
        <taxon>Phyllobacteriaceae</taxon>
        <taxon>Tianweitania</taxon>
    </lineage>
</organism>
<feature type="transmembrane region" description="Helical" evidence="7">
    <location>
        <begin position="100"/>
        <end position="120"/>
    </location>
</feature>
<dbReference type="EMBL" id="JAGIYY010000002">
    <property type="protein sequence ID" value="MBP0438612.1"/>
    <property type="molecule type" value="Genomic_DNA"/>
</dbReference>
<evidence type="ECO:0000313" key="9">
    <source>
        <dbReference type="Proteomes" id="UP000666240"/>
    </source>
</evidence>
<evidence type="ECO:0000256" key="3">
    <source>
        <dbReference type="ARBA" id="ARBA00022475"/>
    </source>
</evidence>
<dbReference type="PANTHER" id="PTHR33452">
    <property type="entry name" value="OXIDOREDUCTASE CATD-RELATED"/>
    <property type="match status" value="1"/>
</dbReference>
<protein>
    <submittedName>
        <fullName evidence="8">DoxX family protein</fullName>
    </submittedName>
</protein>
<keyword evidence="4 7" id="KW-0812">Transmembrane</keyword>
<comment type="caution">
    <text evidence="8">The sequence shown here is derived from an EMBL/GenBank/DDBJ whole genome shotgun (WGS) entry which is preliminary data.</text>
</comment>
<gene>
    <name evidence="8" type="ORF">J5Y06_08130</name>
</gene>
<comment type="subcellular location">
    <subcellularLocation>
        <location evidence="1">Cell membrane</location>
        <topology evidence="1">Multi-pass membrane protein</topology>
    </subcellularLocation>
</comment>
<feature type="transmembrane region" description="Helical" evidence="7">
    <location>
        <begin position="70"/>
        <end position="88"/>
    </location>
</feature>
<dbReference type="InterPro" id="IPR051907">
    <property type="entry name" value="DoxX-like_oxidoreductase"/>
</dbReference>
<evidence type="ECO:0000313" key="8">
    <source>
        <dbReference type="EMBL" id="MBP0438612.1"/>
    </source>
</evidence>
<sequence length="125" mass="12786">MSTIVLIGRVLLSIIFILSGFGKLTALGGTAGYFASLGIPAPMVAAVVVGLVELVGGLAVLLGFRTREGAWALAIFCVASAVVAHSDWSDMMQMIAFQKNLALAGGLLVLAAFGPGPISIEARRA</sequence>
<name>A0A8J7R687_9HYPH</name>
<dbReference type="Pfam" id="PF07681">
    <property type="entry name" value="DoxX"/>
    <property type="match status" value="1"/>
</dbReference>
<reference evidence="8" key="1">
    <citation type="submission" date="2021-03" db="EMBL/GenBank/DDBJ databases">
        <title>Genome sequencing and assembly of Tianweitania sediminis.</title>
        <authorList>
            <person name="Chhetri G."/>
        </authorList>
    </citation>
    <scope>NUCLEOTIDE SEQUENCE</scope>
    <source>
        <strain evidence="8">Z8</strain>
    </source>
</reference>
<dbReference type="RefSeq" id="WP_209334642.1">
    <property type="nucleotide sequence ID" value="NZ_JAGIYY010000002.1"/>
</dbReference>
<feature type="transmembrane region" description="Helical" evidence="7">
    <location>
        <begin position="39"/>
        <end position="64"/>
    </location>
</feature>
<proteinExistence type="inferred from homology"/>
<accession>A0A8J7R687</accession>
<evidence type="ECO:0000256" key="2">
    <source>
        <dbReference type="ARBA" id="ARBA00006679"/>
    </source>
</evidence>